<dbReference type="GO" id="GO:0008289">
    <property type="term" value="F:lipid binding"/>
    <property type="evidence" value="ECO:0007669"/>
    <property type="project" value="UniProtKB-KW"/>
</dbReference>
<keyword evidence="7" id="KW-0446">Lipid-binding</keyword>
<dbReference type="PROSITE" id="PS51847">
    <property type="entry name" value="SMP"/>
    <property type="match status" value="1"/>
</dbReference>
<evidence type="ECO:0000256" key="6">
    <source>
        <dbReference type="ARBA" id="ARBA00023055"/>
    </source>
</evidence>
<evidence type="ECO:0000256" key="5">
    <source>
        <dbReference type="ARBA" id="ARBA00022787"/>
    </source>
</evidence>
<comment type="caution">
    <text evidence="11">The sequence shown here is derived from an EMBL/GenBank/DDBJ whole genome shotgun (WGS) entry which is preliminary data.</text>
</comment>
<organism evidence="11 12">
    <name type="scientific">Rhizophlyctis rosea</name>
    <dbReference type="NCBI Taxonomy" id="64517"/>
    <lineage>
        <taxon>Eukaryota</taxon>
        <taxon>Fungi</taxon>
        <taxon>Fungi incertae sedis</taxon>
        <taxon>Chytridiomycota</taxon>
        <taxon>Chytridiomycota incertae sedis</taxon>
        <taxon>Chytridiomycetes</taxon>
        <taxon>Rhizophlyctidales</taxon>
        <taxon>Rhizophlyctidaceae</taxon>
        <taxon>Rhizophlyctis</taxon>
    </lineage>
</organism>
<dbReference type="AlphaFoldDB" id="A0AAD5X3G7"/>
<name>A0AAD5X3G7_9FUNG</name>
<gene>
    <name evidence="11" type="primary">MDM34</name>
    <name evidence="11" type="ORF">HK097_001535</name>
</gene>
<keyword evidence="12" id="KW-1185">Reference proteome</keyword>
<evidence type="ECO:0000256" key="7">
    <source>
        <dbReference type="ARBA" id="ARBA00023121"/>
    </source>
</evidence>
<dbReference type="EMBL" id="JADGJD010000130">
    <property type="protein sequence ID" value="KAJ3054556.1"/>
    <property type="molecule type" value="Genomic_DNA"/>
</dbReference>
<evidence type="ECO:0000313" key="12">
    <source>
        <dbReference type="Proteomes" id="UP001212841"/>
    </source>
</evidence>
<dbReference type="InterPro" id="IPR031468">
    <property type="entry name" value="SMP_LBD"/>
</dbReference>
<dbReference type="PANTHER" id="PTHR28185">
    <property type="entry name" value="MITOCHONDRIAL DISTRIBUTION AND MORPHOLOGY PROTEIN 34"/>
    <property type="match status" value="1"/>
</dbReference>
<keyword evidence="2" id="KW-0813">Transport</keyword>
<accession>A0AAD5X3G7</accession>
<dbReference type="GO" id="GO:0032865">
    <property type="term" value="C:ERMES complex"/>
    <property type="evidence" value="ECO:0007669"/>
    <property type="project" value="InterPro"/>
</dbReference>
<comment type="subcellular location">
    <subcellularLocation>
        <location evidence="1">Membrane</location>
    </subcellularLocation>
</comment>
<evidence type="ECO:0000256" key="2">
    <source>
        <dbReference type="ARBA" id="ARBA00022448"/>
    </source>
</evidence>
<evidence type="ECO:0000256" key="1">
    <source>
        <dbReference type="ARBA" id="ARBA00004370"/>
    </source>
</evidence>
<evidence type="ECO:0000256" key="4">
    <source>
        <dbReference type="ARBA" id="ARBA00022692"/>
    </source>
</evidence>
<evidence type="ECO:0000256" key="3">
    <source>
        <dbReference type="ARBA" id="ARBA00022452"/>
    </source>
</evidence>
<evidence type="ECO:0000313" key="11">
    <source>
        <dbReference type="EMBL" id="KAJ3054556.1"/>
    </source>
</evidence>
<dbReference type="GO" id="GO:0015914">
    <property type="term" value="P:phospholipid transport"/>
    <property type="evidence" value="ECO:0007669"/>
    <property type="project" value="TreeGrafter"/>
</dbReference>
<evidence type="ECO:0000259" key="10">
    <source>
        <dbReference type="PROSITE" id="PS51847"/>
    </source>
</evidence>
<proteinExistence type="predicted"/>
<keyword evidence="6" id="KW-0445">Lipid transport</keyword>
<dbReference type="InterPro" id="IPR058825">
    <property type="entry name" value="MDM34_N"/>
</dbReference>
<dbReference type="Pfam" id="PF26545">
    <property type="entry name" value="Mdm34_N"/>
    <property type="match status" value="1"/>
</dbReference>
<sequence length="87" mass="9831">MSFNINWPTFSPEFIQQAKTQITAALNKGQKPANIVGDIVVEELYMGKKPPDLEVLEIGELQPDRFRGMFKLVYQGDAHIVLVTKVQ</sequence>
<keyword evidence="4" id="KW-0812">Transmembrane</keyword>
<keyword evidence="3" id="KW-1134">Transmembrane beta strand</keyword>
<keyword evidence="8" id="KW-0496">Mitochondrion</keyword>
<evidence type="ECO:0000256" key="8">
    <source>
        <dbReference type="ARBA" id="ARBA00023128"/>
    </source>
</evidence>
<feature type="non-terminal residue" evidence="11">
    <location>
        <position position="87"/>
    </location>
</feature>
<dbReference type="GO" id="GO:1990456">
    <property type="term" value="P:mitochondrion-endoplasmic reticulum membrane tethering"/>
    <property type="evidence" value="ECO:0007669"/>
    <property type="project" value="TreeGrafter"/>
</dbReference>
<keyword evidence="5" id="KW-1000">Mitochondrion outer membrane</keyword>
<protein>
    <submittedName>
        <fullName evidence="11">ERMES complex subunit</fullName>
    </submittedName>
</protein>
<dbReference type="InterPro" id="IPR027536">
    <property type="entry name" value="MDM34"/>
</dbReference>
<feature type="domain" description="SMP-LTD" evidence="10">
    <location>
        <begin position="1"/>
        <end position="87"/>
    </location>
</feature>
<reference evidence="11" key="1">
    <citation type="submission" date="2020-05" db="EMBL/GenBank/DDBJ databases">
        <title>Phylogenomic resolution of chytrid fungi.</title>
        <authorList>
            <person name="Stajich J.E."/>
            <person name="Amses K."/>
            <person name="Simmons R."/>
            <person name="Seto K."/>
            <person name="Myers J."/>
            <person name="Bonds A."/>
            <person name="Quandt C.A."/>
            <person name="Barry K."/>
            <person name="Liu P."/>
            <person name="Grigoriev I."/>
            <person name="Longcore J.E."/>
            <person name="James T.Y."/>
        </authorList>
    </citation>
    <scope>NUCLEOTIDE SEQUENCE</scope>
    <source>
        <strain evidence="11">JEL0318</strain>
    </source>
</reference>
<dbReference type="Proteomes" id="UP001212841">
    <property type="component" value="Unassembled WGS sequence"/>
</dbReference>
<keyword evidence="9" id="KW-0472">Membrane</keyword>
<dbReference type="PANTHER" id="PTHR28185:SF1">
    <property type="entry name" value="MITOCHONDRIAL DISTRIBUTION AND MORPHOLOGY PROTEIN 34"/>
    <property type="match status" value="1"/>
</dbReference>
<dbReference type="GO" id="GO:0007005">
    <property type="term" value="P:mitochondrion organization"/>
    <property type="evidence" value="ECO:0007669"/>
    <property type="project" value="InterPro"/>
</dbReference>
<evidence type="ECO:0000256" key="9">
    <source>
        <dbReference type="ARBA" id="ARBA00023136"/>
    </source>
</evidence>